<comment type="catalytic activity">
    <reaction evidence="7">
        <text>protoporphyrinogen IX + 3 a quinone = protoporphyrin IX + 3 a quinol</text>
        <dbReference type="Rhea" id="RHEA:65032"/>
        <dbReference type="ChEBI" id="CHEBI:24646"/>
        <dbReference type="ChEBI" id="CHEBI:57306"/>
        <dbReference type="ChEBI" id="CHEBI:57307"/>
        <dbReference type="ChEBI" id="CHEBI:132124"/>
        <dbReference type="EC" id="1.3.5.3"/>
    </reaction>
</comment>
<dbReference type="HAMAP" id="MF_00853">
    <property type="entry name" value="HemG"/>
    <property type="match status" value="1"/>
</dbReference>
<dbReference type="GO" id="GO:0070819">
    <property type="term" value="F:menaquinone-dependent protoporphyrinogen oxidase activity"/>
    <property type="evidence" value="ECO:0007669"/>
    <property type="project" value="UniProtKB-UniRule"/>
</dbReference>
<dbReference type="UniPathway" id="UPA00251">
    <property type="reaction ID" value="UER00324"/>
</dbReference>
<evidence type="ECO:0000259" key="8">
    <source>
        <dbReference type="Pfam" id="PF12724"/>
    </source>
</evidence>
<sequence length="177" mass="20527">MKNILVLFSSVDGQTLKICNYIKDLLADEGFNIQVASIDSHHKINTNYDFILIGASIRYGGYRHSLYKFIQNNLYELEMVKTGFFSVSAIARKIGRDIPETDHYFEKFKRKSDWTPCIAGIFAGSISYPKYNFFDRFMIQAIMYLTNGPTDSSKVFEFTDWSKVRLFATQISYILKQ</sequence>
<comment type="similarity">
    <text evidence="7">Belongs to the HemG family.</text>
</comment>
<comment type="subcellular location">
    <subcellularLocation>
        <location evidence="7">Cell membrane</location>
        <topology evidence="7">Peripheral membrane protein</topology>
    </subcellularLocation>
</comment>
<evidence type="ECO:0000313" key="10">
    <source>
        <dbReference type="Proteomes" id="UP000280405"/>
    </source>
</evidence>
<name>A0A3A8EWM1_9GAMM</name>
<dbReference type="NCBIfam" id="NF008316">
    <property type="entry name" value="PRK11104.1"/>
    <property type="match status" value="1"/>
</dbReference>
<keyword evidence="2 7" id="KW-0288">FMN</keyword>
<dbReference type="InterPro" id="IPR029039">
    <property type="entry name" value="Flavoprotein-like_sf"/>
</dbReference>
<comment type="function">
    <text evidence="7">Catalyzes the 6-electron oxidation of protoporphyrinogen IX to form protoporphyrin IX; under anaerobic conditions uses menaquinone as an electron acceptor, under aerobic conditions uses ubiquinone as an electron acceptor.</text>
</comment>
<accession>A0A3A8EWM1</accession>
<evidence type="ECO:0000256" key="5">
    <source>
        <dbReference type="ARBA" id="ARBA00023136"/>
    </source>
</evidence>
<reference evidence="9 10" key="1">
    <citation type="submission" date="2018-09" db="EMBL/GenBank/DDBJ databases">
        <title>The draft genome of Acinetobacter spp. strains.</title>
        <authorList>
            <person name="Qin J."/>
            <person name="Feng Y."/>
            <person name="Zong Z."/>
        </authorList>
    </citation>
    <scope>NUCLEOTIDE SEQUENCE [LARGE SCALE GENOMIC DNA]</scope>
    <source>
        <strain evidence="9 10">WCHAc060115</strain>
    </source>
</reference>
<evidence type="ECO:0000256" key="4">
    <source>
        <dbReference type="ARBA" id="ARBA00023002"/>
    </source>
</evidence>
<dbReference type="OrthoDB" id="9795729at2"/>
<dbReference type="InterPro" id="IPR052200">
    <property type="entry name" value="Protoporphyrinogen_IX_DH"/>
</dbReference>
<dbReference type="GO" id="GO:0010181">
    <property type="term" value="F:FMN binding"/>
    <property type="evidence" value="ECO:0007669"/>
    <property type="project" value="UniProtKB-UniRule"/>
</dbReference>
<keyword evidence="3 7" id="KW-0547">Nucleotide-binding</keyword>
<dbReference type="EMBL" id="RAXT01000010">
    <property type="protein sequence ID" value="RKG38549.1"/>
    <property type="molecule type" value="Genomic_DNA"/>
</dbReference>
<dbReference type="GO" id="GO:0005886">
    <property type="term" value="C:plasma membrane"/>
    <property type="evidence" value="ECO:0007669"/>
    <property type="project" value="UniProtKB-SubCell"/>
</dbReference>
<keyword evidence="6 7" id="KW-0627">Porphyrin biosynthesis</keyword>
<dbReference type="Proteomes" id="UP000280405">
    <property type="component" value="Unassembled WGS sequence"/>
</dbReference>
<comment type="catalytic activity">
    <reaction evidence="7">
        <text>protoporphyrinogen IX + 3 a ubiquinone = protoporphyrin IX + 3 a ubiquinol</text>
        <dbReference type="Rhea" id="RHEA:63936"/>
        <dbReference type="Rhea" id="RHEA-COMP:9565"/>
        <dbReference type="Rhea" id="RHEA-COMP:9566"/>
        <dbReference type="ChEBI" id="CHEBI:16389"/>
        <dbReference type="ChEBI" id="CHEBI:17976"/>
        <dbReference type="ChEBI" id="CHEBI:57306"/>
        <dbReference type="ChEBI" id="CHEBI:57307"/>
    </reaction>
</comment>
<keyword evidence="7" id="KW-1003">Cell membrane</keyword>
<dbReference type="Pfam" id="PF12724">
    <property type="entry name" value="Flavodoxin_5"/>
    <property type="match status" value="1"/>
</dbReference>
<evidence type="ECO:0000256" key="2">
    <source>
        <dbReference type="ARBA" id="ARBA00022643"/>
    </source>
</evidence>
<proteinExistence type="inferred from homology"/>
<dbReference type="GO" id="GO:0006782">
    <property type="term" value="P:protoporphyrinogen IX biosynthetic process"/>
    <property type="evidence" value="ECO:0007669"/>
    <property type="project" value="UniProtKB-UniRule"/>
</dbReference>
<dbReference type="PANTHER" id="PTHR38030">
    <property type="entry name" value="PROTOPORPHYRINOGEN IX DEHYDROGENASE [MENAQUINONE]"/>
    <property type="match status" value="1"/>
</dbReference>
<organism evidence="9 10">
    <name type="scientific">Acinetobacter rongchengensis</name>
    <dbReference type="NCBI Taxonomy" id="2419601"/>
    <lineage>
        <taxon>Bacteria</taxon>
        <taxon>Pseudomonadati</taxon>
        <taxon>Pseudomonadota</taxon>
        <taxon>Gammaproteobacteria</taxon>
        <taxon>Moraxellales</taxon>
        <taxon>Moraxellaceae</taxon>
        <taxon>Acinetobacter</taxon>
    </lineage>
</organism>
<comment type="catalytic activity">
    <reaction evidence="7">
        <text>protoporphyrinogen IX + 3 a menaquinone = protoporphyrin IX + 3 a menaquinol</text>
        <dbReference type="Rhea" id="RHEA:27409"/>
        <dbReference type="Rhea" id="RHEA-COMP:9537"/>
        <dbReference type="Rhea" id="RHEA-COMP:9539"/>
        <dbReference type="ChEBI" id="CHEBI:16374"/>
        <dbReference type="ChEBI" id="CHEBI:18151"/>
        <dbReference type="ChEBI" id="CHEBI:57306"/>
        <dbReference type="ChEBI" id="CHEBI:57307"/>
        <dbReference type="EC" id="1.3.5.3"/>
    </reaction>
</comment>
<evidence type="ECO:0000256" key="1">
    <source>
        <dbReference type="ARBA" id="ARBA00022630"/>
    </source>
</evidence>
<comment type="pathway">
    <text evidence="7">Porphyrin-containing compound metabolism; protoporphyrin-IX biosynthesis; protoporphyrin-IX from protoporphyrinogen-IX: step 1/1.</text>
</comment>
<evidence type="ECO:0000256" key="7">
    <source>
        <dbReference type="HAMAP-Rule" id="MF_00853"/>
    </source>
</evidence>
<dbReference type="Gene3D" id="3.40.50.360">
    <property type="match status" value="1"/>
</dbReference>
<protein>
    <recommendedName>
        <fullName evidence="7">Protoporphyrinogen IX dehydrogenase [quinone]</fullName>
        <ecNumber evidence="7">1.3.5.3</ecNumber>
    </recommendedName>
    <alternativeName>
        <fullName evidence="7">Protoporphyrinogen IX dehydrogenase [menaquinone]</fullName>
    </alternativeName>
    <alternativeName>
        <fullName evidence="7">Protoporphyrinogen IX dehydrogenase [ubiquinone]</fullName>
    </alternativeName>
    <alternativeName>
        <fullName evidence="7">Protoporphyrinogen oxidase</fullName>
        <shortName evidence="7">PPO</shortName>
    </alternativeName>
</protein>
<dbReference type="GO" id="GO:0004729">
    <property type="term" value="F:oxygen-dependent protoporphyrinogen oxidase activity"/>
    <property type="evidence" value="ECO:0007669"/>
    <property type="project" value="InterPro"/>
</dbReference>
<gene>
    <name evidence="7" type="primary">hemG</name>
    <name evidence="9" type="ORF">D7V20_07240</name>
</gene>
<dbReference type="RefSeq" id="WP_120383642.1">
    <property type="nucleotide sequence ID" value="NZ_RAXT01000010.1"/>
</dbReference>
<dbReference type="SUPFAM" id="SSF52218">
    <property type="entry name" value="Flavoproteins"/>
    <property type="match status" value="1"/>
</dbReference>
<dbReference type="PANTHER" id="PTHR38030:SF2">
    <property type="entry name" value="PROTOPORPHYRINOGEN IX DEHYDROGENASE [QUINONE]"/>
    <property type="match status" value="1"/>
</dbReference>
<comment type="caution">
    <text evidence="9">The sequence shown here is derived from an EMBL/GenBank/DDBJ whole genome shotgun (WGS) entry which is preliminary data.</text>
</comment>
<dbReference type="InterPro" id="IPR044264">
    <property type="entry name" value="HemG"/>
</dbReference>
<dbReference type="AlphaFoldDB" id="A0A3A8EWM1"/>
<evidence type="ECO:0000256" key="3">
    <source>
        <dbReference type="ARBA" id="ARBA00022741"/>
    </source>
</evidence>
<keyword evidence="10" id="KW-1185">Reference proteome</keyword>
<keyword evidence="4 7" id="KW-0560">Oxidoreductase</keyword>
<dbReference type="InterPro" id="IPR026816">
    <property type="entry name" value="Flavodoxin_dom"/>
</dbReference>
<evidence type="ECO:0000256" key="6">
    <source>
        <dbReference type="ARBA" id="ARBA00023244"/>
    </source>
</evidence>
<keyword evidence="5" id="KW-0472">Membrane</keyword>
<evidence type="ECO:0000313" key="9">
    <source>
        <dbReference type="EMBL" id="RKG38549.1"/>
    </source>
</evidence>
<comment type="cofactor">
    <cofactor evidence="7">
        <name>FMN</name>
        <dbReference type="ChEBI" id="CHEBI:58210"/>
    </cofactor>
    <text evidence="7">Binds 1 FMN non-covalently per subunit.</text>
</comment>
<keyword evidence="1 7" id="KW-0285">Flavoprotein</keyword>
<dbReference type="EC" id="1.3.5.3" evidence="7"/>
<feature type="domain" description="Flavodoxin" evidence="8">
    <location>
        <begin position="5"/>
        <end position="152"/>
    </location>
</feature>